<gene>
    <name evidence="2" type="ORF">FX988_01259</name>
</gene>
<dbReference type="KEGG" id="pmes:FX988_01259"/>
<dbReference type="Gene3D" id="1.10.760.10">
    <property type="entry name" value="Cytochrome c-like domain"/>
    <property type="match status" value="1"/>
</dbReference>
<dbReference type="PANTHER" id="PTHR40274:SF3">
    <property type="entry name" value="VIRGINIAMYCIN B LYASE"/>
    <property type="match status" value="1"/>
</dbReference>
<name>A0A857JJ95_9ALTE</name>
<dbReference type="Pfam" id="PF24684">
    <property type="entry name" value="Vgb_lyase"/>
    <property type="match status" value="1"/>
</dbReference>
<dbReference type="GO" id="GO:0020037">
    <property type="term" value="F:heme binding"/>
    <property type="evidence" value="ECO:0007669"/>
    <property type="project" value="InterPro"/>
</dbReference>
<keyword evidence="3" id="KW-1185">Reference proteome</keyword>
<dbReference type="RefSeq" id="WP_254700734.1">
    <property type="nucleotide sequence ID" value="NZ_CP047656.1"/>
</dbReference>
<dbReference type="InterPro" id="IPR051344">
    <property type="entry name" value="Vgb"/>
</dbReference>
<reference evidence="2 3" key="1">
    <citation type="submission" date="2019-12" db="EMBL/GenBank/DDBJ databases">
        <title>Genome sequencing and assembly of endphytes of Porphyra tenera.</title>
        <authorList>
            <person name="Park J.M."/>
            <person name="Shin R."/>
            <person name="Jo S.H."/>
        </authorList>
    </citation>
    <scope>NUCLEOTIDE SEQUENCE [LARGE SCALE GENOMIC DNA]</scope>
    <source>
        <strain evidence="2 3">GPM4</strain>
    </source>
</reference>
<protein>
    <submittedName>
        <fullName evidence="2">Virginiamycin B lyase</fullName>
        <ecNumber evidence="2">4.2.99.-</ecNumber>
    </submittedName>
</protein>
<feature type="chain" id="PRO_5032793033" evidence="1">
    <location>
        <begin position="24"/>
        <end position="415"/>
    </location>
</feature>
<accession>A0A857JJ95</accession>
<dbReference type="EMBL" id="CP047656">
    <property type="protein sequence ID" value="QHJ11037.1"/>
    <property type="molecule type" value="Genomic_DNA"/>
</dbReference>
<sequence>MKHIASSALHLAATCLSSTVLFAQPLPESEEKQLVEAHCNTCHASNRISSSLGYSQPDWQALIATMVNLDGNPNREKITAYLAEHFPPSTRRSPQLPQGDIRVNFKEWVVPTLGQRARDPIEAPDGRIWWAGQWGNIIGRIDPQTGEMREYSLPAGAKPHSVTHDSQGNIWYTGNKNGTVGMLNPETGKITEYKMPAPNAKDPHTAIFDSKGILWFTLQHSNMIGRLNPQTEEIKLVTMPTEDARPYGIKIDKNGTPWVACNGSNCLVKVEPNSMTLREYPLPNKNTTVRRLDIADDGMIWYVNSGQGRLGRFNPQTGEVKEWPSPSGANSHPYAIAVIGDAVWYNESGMRPDALVRFDRKTEAFQSWPIPTGAGNKQIYAGIVRHMRPTRDGNLLIHQSATNRIILVKPEGEKK</sequence>
<organism evidence="2 3">
    <name type="scientific">Paraglaciecola mesophila</name>
    <dbReference type="NCBI Taxonomy" id="197222"/>
    <lineage>
        <taxon>Bacteria</taxon>
        <taxon>Pseudomonadati</taxon>
        <taxon>Pseudomonadota</taxon>
        <taxon>Gammaproteobacteria</taxon>
        <taxon>Alteromonadales</taxon>
        <taxon>Alteromonadaceae</taxon>
        <taxon>Paraglaciecola</taxon>
    </lineage>
</organism>
<proteinExistence type="predicted"/>
<dbReference type="InterPro" id="IPR036909">
    <property type="entry name" value="Cyt_c-like_dom_sf"/>
</dbReference>
<dbReference type="Proteomes" id="UP000464524">
    <property type="component" value="Chromosome"/>
</dbReference>
<dbReference type="GO" id="GO:0009055">
    <property type="term" value="F:electron transfer activity"/>
    <property type="evidence" value="ECO:0007669"/>
    <property type="project" value="InterPro"/>
</dbReference>
<dbReference type="AlphaFoldDB" id="A0A857JJ95"/>
<dbReference type="Gene3D" id="2.130.10.10">
    <property type="entry name" value="YVTN repeat-like/Quinoprotein amine dehydrogenase"/>
    <property type="match status" value="2"/>
</dbReference>
<evidence type="ECO:0000313" key="3">
    <source>
        <dbReference type="Proteomes" id="UP000464524"/>
    </source>
</evidence>
<keyword evidence="1" id="KW-0732">Signal</keyword>
<dbReference type="EC" id="4.2.99.-" evidence="2"/>
<dbReference type="InterPro" id="IPR015943">
    <property type="entry name" value="WD40/YVTN_repeat-like_dom_sf"/>
</dbReference>
<dbReference type="PANTHER" id="PTHR40274">
    <property type="entry name" value="VIRGINIAMYCIN B LYASE"/>
    <property type="match status" value="1"/>
</dbReference>
<dbReference type="SUPFAM" id="SSF63829">
    <property type="entry name" value="Calcium-dependent phosphotriesterase"/>
    <property type="match status" value="1"/>
</dbReference>
<evidence type="ECO:0000313" key="2">
    <source>
        <dbReference type="EMBL" id="QHJ11037.1"/>
    </source>
</evidence>
<dbReference type="GO" id="GO:0016829">
    <property type="term" value="F:lyase activity"/>
    <property type="evidence" value="ECO:0007669"/>
    <property type="project" value="UniProtKB-KW"/>
</dbReference>
<evidence type="ECO:0000256" key="1">
    <source>
        <dbReference type="SAM" id="SignalP"/>
    </source>
</evidence>
<keyword evidence="2" id="KW-0456">Lyase</keyword>
<feature type="signal peptide" evidence="1">
    <location>
        <begin position="1"/>
        <end position="23"/>
    </location>
</feature>